<dbReference type="Pfam" id="PF00254">
    <property type="entry name" value="FKBP_C"/>
    <property type="match status" value="1"/>
</dbReference>
<evidence type="ECO:0000256" key="3">
    <source>
        <dbReference type="ARBA" id="ARBA00013194"/>
    </source>
</evidence>
<sequence length="429" mass="48561">MENNLKKLNNNQIKATVELDQRDLKEYIDQATDNLGDSVEIKGFRKGRVPRDLIKKHVGQDQIAALALEIALEQSLAELIESNSLDVLNTSQLSIEKNNTSQLKYSVVLDLFPKIELADISKIKVKRQEVKIEEKEVDDTLEVVRNSRATFVDKNLDDQNVESGDRVEIDFEVKKDGQIIEGGLSKNHPLIIGGRSFIPGFEEQLVGMKKGEEKPFSLVAPEDYFYKDVAGKKLDFKVKINDIKKVITPEFNDNFAKALGEFASLNDLRKSIKEGLFQEKETKESQKLRLEILDKIIQQSKIDVPENLLNGQLDIMVSDFDHTLHEKGMELGLYLAKIGKTQEELKKDWTKDAEKQVKISLILRKIVKNLKMKASEEEIEEMTGQAVQAAIVRGEVSQADIDPIKLKENIASRIVNEKALGYIESNCVI</sequence>
<accession>A0A1F8F9P9</accession>
<comment type="similarity">
    <text evidence="2 11 13">Belongs to the FKBP-type PPIase family. Tig subfamily.</text>
</comment>
<dbReference type="InterPro" id="IPR005215">
    <property type="entry name" value="Trig_fac"/>
</dbReference>
<dbReference type="PROSITE" id="PS50059">
    <property type="entry name" value="FKBP_PPIASE"/>
    <property type="match status" value="1"/>
</dbReference>
<reference evidence="15 16" key="1">
    <citation type="journal article" date="2016" name="Nat. Commun.">
        <title>Thousands of microbial genomes shed light on interconnected biogeochemical processes in an aquifer system.</title>
        <authorList>
            <person name="Anantharaman K."/>
            <person name="Brown C.T."/>
            <person name="Hug L.A."/>
            <person name="Sharon I."/>
            <person name="Castelle C.J."/>
            <person name="Probst A.J."/>
            <person name="Thomas B.C."/>
            <person name="Singh A."/>
            <person name="Wilkins M.J."/>
            <person name="Karaoz U."/>
            <person name="Brodie E.L."/>
            <person name="Williams K.H."/>
            <person name="Hubbard S.S."/>
            <person name="Banfield J.F."/>
        </authorList>
    </citation>
    <scope>NUCLEOTIDE SEQUENCE [LARGE SCALE GENOMIC DNA]</scope>
</reference>
<dbReference type="HAMAP" id="MF_00303">
    <property type="entry name" value="Trigger_factor_Tig"/>
    <property type="match status" value="1"/>
</dbReference>
<comment type="caution">
    <text evidence="15">The sequence shown here is derived from an EMBL/GenBank/DDBJ whole genome shotgun (WGS) entry which is preliminary data.</text>
</comment>
<dbReference type="InterPro" id="IPR046357">
    <property type="entry name" value="PPIase_dom_sf"/>
</dbReference>
<evidence type="ECO:0000256" key="13">
    <source>
        <dbReference type="RuleBase" id="RU003914"/>
    </source>
</evidence>
<dbReference type="InterPro" id="IPR036611">
    <property type="entry name" value="Trigger_fac_ribosome-bd_sf"/>
</dbReference>
<keyword evidence="5 11" id="KW-0132">Cell division</keyword>
<evidence type="ECO:0000256" key="6">
    <source>
        <dbReference type="ARBA" id="ARBA00023110"/>
    </source>
</evidence>
<name>A0A1F8F9P9_9BACT</name>
<keyword evidence="8 11" id="KW-0413">Isomerase</keyword>
<dbReference type="FunFam" id="3.10.50.40:FF:000001">
    <property type="entry name" value="Trigger factor"/>
    <property type="match status" value="1"/>
</dbReference>
<dbReference type="GO" id="GO:0043022">
    <property type="term" value="F:ribosome binding"/>
    <property type="evidence" value="ECO:0007669"/>
    <property type="project" value="TreeGrafter"/>
</dbReference>
<evidence type="ECO:0000259" key="14">
    <source>
        <dbReference type="PROSITE" id="PS50059"/>
    </source>
</evidence>
<dbReference type="GO" id="GO:0051301">
    <property type="term" value="P:cell division"/>
    <property type="evidence" value="ECO:0007669"/>
    <property type="project" value="UniProtKB-KW"/>
</dbReference>
<protein>
    <recommendedName>
        <fullName evidence="4 11">Trigger factor</fullName>
        <shortName evidence="11">TF</shortName>
        <ecNumber evidence="3 11">5.2.1.8</ecNumber>
    </recommendedName>
    <alternativeName>
        <fullName evidence="10 11">PPIase</fullName>
    </alternativeName>
</protein>
<keyword evidence="6 11" id="KW-0697">Rotamase</keyword>
<comment type="catalytic activity">
    <reaction evidence="1 11 12">
        <text>[protein]-peptidylproline (omega=180) = [protein]-peptidylproline (omega=0)</text>
        <dbReference type="Rhea" id="RHEA:16237"/>
        <dbReference type="Rhea" id="RHEA-COMP:10747"/>
        <dbReference type="Rhea" id="RHEA-COMP:10748"/>
        <dbReference type="ChEBI" id="CHEBI:83833"/>
        <dbReference type="ChEBI" id="CHEBI:83834"/>
        <dbReference type="EC" id="5.2.1.8"/>
    </reaction>
</comment>
<evidence type="ECO:0000256" key="2">
    <source>
        <dbReference type="ARBA" id="ARBA00005464"/>
    </source>
</evidence>
<comment type="domain">
    <text evidence="11">Consists of 3 domains; the N-terminus binds the ribosome, the middle domain has PPIase activity, while the C-terminus has intrinsic chaperone activity on its own.</text>
</comment>
<evidence type="ECO:0000256" key="7">
    <source>
        <dbReference type="ARBA" id="ARBA00023186"/>
    </source>
</evidence>
<comment type="function">
    <text evidence="11">Involved in protein export. Acts as a chaperone by maintaining the newly synthesized protein in an open conformation. Functions as a peptidyl-prolyl cis-trans isomerase.</text>
</comment>
<evidence type="ECO:0000256" key="12">
    <source>
        <dbReference type="PROSITE-ProRule" id="PRU00277"/>
    </source>
</evidence>
<dbReference type="AlphaFoldDB" id="A0A1F8F9P9"/>
<gene>
    <name evidence="11" type="primary">tig</name>
    <name evidence="15" type="ORF">A3J46_03350</name>
</gene>
<evidence type="ECO:0000256" key="8">
    <source>
        <dbReference type="ARBA" id="ARBA00023235"/>
    </source>
</evidence>
<evidence type="ECO:0000313" key="16">
    <source>
        <dbReference type="Proteomes" id="UP000177167"/>
    </source>
</evidence>
<dbReference type="EC" id="5.2.1.8" evidence="3 11"/>
<dbReference type="PIRSF" id="PIRSF003095">
    <property type="entry name" value="Trigger_factor"/>
    <property type="match status" value="1"/>
</dbReference>
<evidence type="ECO:0000256" key="1">
    <source>
        <dbReference type="ARBA" id="ARBA00000971"/>
    </source>
</evidence>
<dbReference type="InterPro" id="IPR027304">
    <property type="entry name" value="Trigger_fact/SurA_dom_sf"/>
</dbReference>
<comment type="subcellular location">
    <subcellularLocation>
        <location evidence="11">Cytoplasm</location>
    </subcellularLocation>
    <text evidence="11">About half TF is bound to the ribosome near the polypeptide exit tunnel while the other half is free in the cytoplasm.</text>
</comment>
<dbReference type="Gene3D" id="1.10.3120.10">
    <property type="entry name" value="Trigger factor, C-terminal domain"/>
    <property type="match status" value="1"/>
</dbReference>
<dbReference type="InterPro" id="IPR037041">
    <property type="entry name" value="Trigger_fac_C_sf"/>
</dbReference>
<evidence type="ECO:0000256" key="5">
    <source>
        <dbReference type="ARBA" id="ARBA00022618"/>
    </source>
</evidence>
<dbReference type="InterPro" id="IPR008881">
    <property type="entry name" value="Trigger_fac_ribosome-bd_bac"/>
</dbReference>
<dbReference type="GO" id="GO:0003755">
    <property type="term" value="F:peptidyl-prolyl cis-trans isomerase activity"/>
    <property type="evidence" value="ECO:0007669"/>
    <property type="project" value="UniProtKB-UniRule"/>
</dbReference>
<keyword evidence="9 11" id="KW-0131">Cell cycle</keyword>
<dbReference type="NCBIfam" id="TIGR00115">
    <property type="entry name" value="tig"/>
    <property type="match status" value="1"/>
</dbReference>
<dbReference type="SUPFAM" id="SSF109998">
    <property type="entry name" value="Triger factor/SurA peptide-binding domain-like"/>
    <property type="match status" value="1"/>
</dbReference>
<keyword evidence="11" id="KW-0963">Cytoplasm</keyword>
<dbReference type="Gene3D" id="3.10.50.40">
    <property type="match status" value="1"/>
</dbReference>
<dbReference type="GO" id="GO:0044183">
    <property type="term" value="F:protein folding chaperone"/>
    <property type="evidence" value="ECO:0007669"/>
    <property type="project" value="TreeGrafter"/>
</dbReference>
<dbReference type="GO" id="GO:0005737">
    <property type="term" value="C:cytoplasm"/>
    <property type="evidence" value="ECO:0007669"/>
    <property type="project" value="UniProtKB-SubCell"/>
</dbReference>
<dbReference type="EMBL" id="MGJP01000022">
    <property type="protein sequence ID" value="OGN09911.1"/>
    <property type="molecule type" value="Genomic_DNA"/>
</dbReference>
<dbReference type="GO" id="GO:0051083">
    <property type="term" value="P:'de novo' cotranslational protein folding"/>
    <property type="evidence" value="ECO:0007669"/>
    <property type="project" value="TreeGrafter"/>
</dbReference>
<dbReference type="PANTHER" id="PTHR30560:SF3">
    <property type="entry name" value="TRIGGER FACTOR-LIKE PROTEIN TIG, CHLOROPLASTIC"/>
    <property type="match status" value="1"/>
</dbReference>
<evidence type="ECO:0000256" key="10">
    <source>
        <dbReference type="ARBA" id="ARBA00029986"/>
    </source>
</evidence>
<dbReference type="Proteomes" id="UP000177167">
    <property type="component" value="Unassembled WGS sequence"/>
</dbReference>
<dbReference type="Pfam" id="PF05697">
    <property type="entry name" value="Trigger_N"/>
    <property type="match status" value="1"/>
</dbReference>
<evidence type="ECO:0000256" key="9">
    <source>
        <dbReference type="ARBA" id="ARBA00023306"/>
    </source>
</evidence>
<evidence type="ECO:0000313" key="15">
    <source>
        <dbReference type="EMBL" id="OGN09911.1"/>
    </source>
</evidence>
<feature type="domain" description="PPIase FKBP-type" evidence="14">
    <location>
        <begin position="164"/>
        <end position="224"/>
    </location>
</feature>
<dbReference type="SUPFAM" id="SSF54534">
    <property type="entry name" value="FKBP-like"/>
    <property type="match status" value="1"/>
</dbReference>
<dbReference type="InterPro" id="IPR001179">
    <property type="entry name" value="PPIase_FKBP_dom"/>
</dbReference>
<dbReference type="PANTHER" id="PTHR30560">
    <property type="entry name" value="TRIGGER FACTOR CHAPERONE AND PEPTIDYL-PROLYL CIS/TRANS ISOMERASE"/>
    <property type="match status" value="1"/>
</dbReference>
<keyword evidence="7 11" id="KW-0143">Chaperone</keyword>
<proteinExistence type="inferred from homology"/>
<organism evidence="15 16">
    <name type="scientific">Candidatus Yanofskybacteria bacterium RIFCSPHIGHO2_02_FULL_41_11</name>
    <dbReference type="NCBI Taxonomy" id="1802675"/>
    <lineage>
        <taxon>Bacteria</taxon>
        <taxon>Candidatus Yanofskyibacteriota</taxon>
    </lineage>
</organism>
<evidence type="ECO:0000256" key="11">
    <source>
        <dbReference type="HAMAP-Rule" id="MF_00303"/>
    </source>
</evidence>
<dbReference type="GO" id="GO:0015031">
    <property type="term" value="P:protein transport"/>
    <property type="evidence" value="ECO:0007669"/>
    <property type="project" value="UniProtKB-UniRule"/>
</dbReference>
<dbReference type="Pfam" id="PF05698">
    <property type="entry name" value="Trigger_C"/>
    <property type="match status" value="1"/>
</dbReference>
<dbReference type="Gene3D" id="3.30.70.1050">
    <property type="entry name" value="Trigger factor ribosome-binding domain"/>
    <property type="match status" value="1"/>
</dbReference>
<evidence type="ECO:0000256" key="4">
    <source>
        <dbReference type="ARBA" id="ARBA00016902"/>
    </source>
</evidence>
<dbReference type="InterPro" id="IPR008880">
    <property type="entry name" value="Trigger_fac_C"/>
</dbReference>
<dbReference type="SUPFAM" id="SSF102735">
    <property type="entry name" value="Trigger factor ribosome-binding domain"/>
    <property type="match status" value="1"/>
</dbReference>
<dbReference type="GO" id="GO:0043335">
    <property type="term" value="P:protein unfolding"/>
    <property type="evidence" value="ECO:0007669"/>
    <property type="project" value="TreeGrafter"/>
</dbReference>